<proteinExistence type="predicted"/>
<protein>
    <submittedName>
        <fullName evidence="7">LysE family translocator</fullName>
    </submittedName>
</protein>
<evidence type="ECO:0000256" key="6">
    <source>
        <dbReference type="SAM" id="Phobius"/>
    </source>
</evidence>
<dbReference type="GO" id="GO:0015171">
    <property type="term" value="F:amino acid transmembrane transporter activity"/>
    <property type="evidence" value="ECO:0007669"/>
    <property type="project" value="TreeGrafter"/>
</dbReference>
<dbReference type="EMBL" id="JADKPO010000028">
    <property type="protein sequence ID" value="MBF4769605.1"/>
    <property type="molecule type" value="Genomic_DNA"/>
</dbReference>
<reference evidence="7" key="1">
    <citation type="submission" date="2020-11" db="EMBL/GenBank/DDBJ databases">
        <title>Nocardioides cynanchi sp. nov., isolated from soil of rhizosphere of Cynanchum wilfordii.</title>
        <authorList>
            <person name="Lee J.-S."/>
            <person name="Suh M.K."/>
            <person name="Kim J.-S."/>
        </authorList>
    </citation>
    <scope>NUCLEOTIDE SEQUENCE</scope>
    <source>
        <strain evidence="7">KCTC 19276</strain>
    </source>
</reference>
<dbReference type="PANTHER" id="PTHR30086:SF20">
    <property type="entry name" value="ARGININE EXPORTER PROTEIN ARGO-RELATED"/>
    <property type="match status" value="1"/>
</dbReference>
<dbReference type="Pfam" id="PF01810">
    <property type="entry name" value="LysE"/>
    <property type="match status" value="1"/>
</dbReference>
<evidence type="ECO:0000256" key="3">
    <source>
        <dbReference type="ARBA" id="ARBA00022692"/>
    </source>
</evidence>
<evidence type="ECO:0000256" key="1">
    <source>
        <dbReference type="ARBA" id="ARBA00004651"/>
    </source>
</evidence>
<keyword evidence="8" id="KW-1185">Reference proteome</keyword>
<dbReference type="PIRSF" id="PIRSF006324">
    <property type="entry name" value="LeuE"/>
    <property type="match status" value="1"/>
</dbReference>
<feature type="transmembrane region" description="Helical" evidence="6">
    <location>
        <begin position="36"/>
        <end position="61"/>
    </location>
</feature>
<evidence type="ECO:0000256" key="4">
    <source>
        <dbReference type="ARBA" id="ARBA00022989"/>
    </source>
</evidence>
<dbReference type="InterPro" id="IPR001123">
    <property type="entry name" value="LeuE-type"/>
</dbReference>
<accession>A0A930YR15</accession>
<dbReference type="PANTHER" id="PTHR30086">
    <property type="entry name" value="ARGININE EXPORTER PROTEIN ARGO"/>
    <property type="match status" value="1"/>
</dbReference>
<evidence type="ECO:0000256" key="2">
    <source>
        <dbReference type="ARBA" id="ARBA00022475"/>
    </source>
</evidence>
<comment type="caution">
    <text evidence="7">The sequence shown here is derived from an EMBL/GenBank/DDBJ whole genome shotgun (WGS) entry which is preliminary data.</text>
</comment>
<keyword evidence="2" id="KW-1003">Cell membrane</keyword>
<sequence>MTTFAITALVLIMMPGPDQALMTRNVLAGGRVAGLLTMTGGALGVVVHAMGAAVGLSALLMTSSEAFTALKTVGVAYLLWLGVQSIRAGRGAPPGATDAAGGSAGRSVSYLRQGFLSNALNPKVALFFVTFLPQFLPLDGTVSDSSRLQALLLSAIFALLYVGWFGSYVLAVSRVSAWLSRPTVRARIEQVTGLLLVGFAIRLAAVAH</sequence>
<comment type="subcellular location">
    <subcellularLocation>
        <location evidence="1">Cell membrane</location>
        <topology evidence="1">Multi-pass membrane protein</topology>
    </subcellularLocation>
</comment>
<keyword evidence="4 6" id="KW-1133">Transmembrane helix</keyword>
<keyword evidence="5 6" id="KW-0472">Membrane</keyword>
<evidence type="ECO:0000256" key="5">
    <source>
        <dbReference type="ARBA" id="ARBA00023136"/>
    </source>
</evidence>
<evidence type="ECO:0000313" key="8">
    <source>
        <dbReference type="Proteomes" id="UP000660668"/>
    </source>
</evidence>
<organism evidence="7 8">
    <name type="scientific">Nocardioides agariphilus</name>
    <dbReference type="NCBI Taxonomy" id="433664"/>
    <lineage>
        <taxon>Bacteria</taxon>
        <taxon>Bacillati</taxon>
        <taxon>Actinomycetota</taxon>
        <taxon>Actinomycetes</taxon>
        <taxon>Propionibacteriales</taxon>
        <taxon>Nocardioidaceae</taxon>
        <taxon>Nocardioides</taxon>
    </lineage>
</organism>
<feature type="transmembrane region" description="Helical" evidence="6">
    <location>
        <begin position="148"/>
        <end position="170"/>
    </location>
</feature>
<evidence type="ECO:0000313" key="7">
    <source>
        <dbReference type="EMBL" id="MBF4769605.1"/>
    </source>
</evidence>
<dbReference type="RefSeq" id="WP_194697752.1">
    <property type="nucleotide sequence ID" value="NZ_JADKPO010000028.1"/>
</dbReference>
<keyword evidence="3 6" id="KW-0812">Transmembrane</keyword>
<dbReference type="GO" id="GO:0005886">
    <property type="term" value="C:plasma membrane"/>
    <property type="evidence" value="ECO:0007669"/>
    <property type="project" value="UniProtKB-SubCell"/>
</dbReference>
<gene>
    <name evidence="7" type="ORF">ISU10_17700</name>
</gene>
<dbReference type="Proteomes" id="UP000660668">
    <property type="component" value="Unassembled WGS sequence"/>
</dbReference>
<feature type="transmembrane region" description="Helical" evidence="6">
    <location>
        <begin position="115"/>
        <end position="136"/>
    </location>
</feature>
<name>A0A930YR15_9ACTN</name>
<dbReference type="AlphaFoldDB" id="A0A930YR15"/>